<dbReference type="AlphaFoldDB" id="A0A4Q1CI59"/>
<organism evidence="3 4">
    <name type="scientific">Lacibacter luteus</name>
    <dbReference type="NCBI Taxonomy" id="2508719"/>
    <lineage>
        <taxon>Bacteria</taxon>
        <taxon>Pseudomonadati</taxon>
        <taxon>Bacteroidota</taxon>
        <taxon>Chitinophagia</taxon>
        <taxon>Chitinophagales</taxon>
        <taxon>Chitinophagaceae</taxon>
        <taxon>Lacibacter</taxon>
    </lineage>
</organism>
<protein>
    <submittedName>
        <fullName evidence="3">Uncharacterized protein</fullName>
    </submittedName>
</protein>
<proteinExistence type="predicted"/>
<evidence type="ECO:0000256" key="2">
    <source>
        <dbReference type="SAM" id="Phobius"/>
    </source>
</evidence>
<sequence length="359" mass="39936">MNINRHNYEEFFLLYVDNELTAGQRKIVEAFVAANPDLKEEFNLISQSTFNTDAKLDESFVQSLLKPVEEPAISEEQLLMYVDEELTAADKANVEKELLTNVDLQKDLLWLRRSQVTPDNSIVFPDKQLLYKQTEPARVFSLSATARRWSAAAAVVVLLGSAMWLLIGKENTTDPTKFVTADLKNGKQTGKQNQKTVKEILKEENQLQHQENNFVAAAETNNVQSNSKTNTVTGSTPVVTNNTGKTATIKQPDVELTPVTTTKTDVAKNNSDFPRNISTTPTVQPIETSTATNAAYTIYNNDVAAVDNEEGNELLTEERQRRTGIAGLLKKAKRTFERKTGIQSGSSEVRFAVFAVNTQ</sequence>
<gene>
    <name evidence="3" type="ORF">ESA94_12105</name>
</gene>
<feature type="region of interest" description="Disordered" evidence="1">
    <location>
        <begin position="225"/>
        <end position="244"/>
    </location>
</feature>
<name>A0A4Q1CI59_9BACT</name>
<keyword evidence="2" id="KW-0472">Membrane</keyword>
<evidence type="ECO:0000313" key="3">
    <source>
        <dbReference type="EMBL" id="RXK59795.1"/>
    </source>
</evidence>
<dbReference type="RefSeq" id="WP_129131169.1">
    <property type="nucleotide sequence ID" value="NZ_SDHW01000003.1"/>
</dbReference>
<keyword evidence="2" id="KW-1133">Transmembrane helix</keyword>
<dbReference type="OrthoDB" id="663559at2"/>
<keyword evidence="4" id="KW-1185">Reference proteome</keyword>
<feature type="transmembrane region" description="Helical" evidence="2">
    <location>
        <begin position="149"/>
        <end position="167"/>
    </location>
</feature>
<keyword evidence="2" id="KW-0812">Transmembrane</keyword>
<comment type="caution">
    <text evidence="3">The sequence shown here is derived from an EMBL/GenBank/DDBJ whole genome shotgun (WGS) entry which is preliminary data.</text>
</comment>
<evidence type="ECO:0000313" key="4">
    <source>
        <dbReference type="Proteomes" id="UP000290204"/>
    </source>
</evidence>
<reference evidence="3 4" key="1">
    <citation type="submission" date="2019-01" db="EMBL/GenBank/DDBJ databases">
        <title>Lacibacter sp. strain TTM-7.</title>
        <authorList>
            <person name="Chen W.-M."/>
        </authorList>
    </citation>
    <scope>NUCLEOTIDE SEQUENCE [LARGE SCALE GENOMIC DNA]</scope>
    <source>
        <strain evidence="3 4">TTM-7</strain>
    </source>
</reference>
<dbReference type="EMBL" id="SDHW01000003">
    <property type="protein sequence ID" value="RXK59795.1"/>
    <property type="molecule type" value="Genomic_DNA"/>
</dbReference>
<evidence type="ECO:0000256" key="1">
    <source>
        <dbReference type="SAM" id="MobiDB-lite"/>
    </source>
</evidence>
<accession>A0A4Q1CI59</accession>
<dbReference type="Proteomes" id="UP000290204">
    <property type="component" value="Unassembled WGS sequence"/>
</dbReference>